<dbReference type="STRING" id="150033.RV14_GL000122"/>
<gene>
    <name evidence="1" type="ORF">RV14_GL000122</name>
</gene>
<name>A0A1L8WSE6_9ENTE</name>
<organism evidence="1 2">
    <name type="scientific">Enterococcus ratti</name>
    <dbReference type="NCBI Taxonomy" id="150033"/>
    <lineage>
        <taxon>Bacteria</taxon>
        <taxon>Bacillati</taxon>
        <taxon>Bacillota</taxon>
        <taxon>Bacilli</taxon>
        <taxon>Lactobacillales</taxon>
        <taxon>Enterococcaceae</taxon>
        <taxon>Enterococcus</taxon>
    </lineage>
</organism>
<dbReference type="EMBL" id="JXLB01000001">
    <property type="protein sequence ID" value="OJG83945.1"/>
    <property type="molecule type" value="Genomic_DNA"/>
</dbReference>
<evidence type="ECO:0000313" key="1">
    <source>
        <dbReference type="EMBL" id="OJG83945.1"/>
    </source>
</evidence>
<dbReference type="Proteomes" id="UP000182152">
    <property type="component" value="Unassembled WGS sequence"/>
</dbReference>
<keyword evidence="2" id="KW-1185">Reference proteome</keyword>
<protein>
    <submittedName>
        <fullName evidence="1">Uncharacterized protein</fullName>
    </submittedName>
</protein>
<evidence type="ECO:0000313" key="2">
    <source>
        <dbReference type="Proteomes" id="UP000182152"/>
    </source>
</evidence>
<sequence>MYRKKWFIEVPIITFLKKIDLIYFIFYQDATKNDCVK</sequence>
<proteinExistence type="predicted"/>
<dbReference type="AlphaFoldDB" id="A0A1L8WSE6"/>
<accession>A0A1L8WSE6</accession>
<comment type="caution">
    <text evidence="1">The sequence shown here is derived from an EMBL/GenBank/DDBJ whole genome shotgun (WGS) entry which is preliminary data.</text>
</comment>
<reference evidence="1 2" key="1">
    <citation type="submission" date="2014-12" db="EMBL/GenBank/DDBJ databases">
        <title>Draft genome sequences of 29 type strains of Enterococci.</title>
        <authorList>
            <person name="Zhong Z."/>
            <person name="Sun Z."/>
            <person name="Liu W."/>
            <person name="Zhang W."/>
            <person name="Zhang H."/>
        </authorList>
    </citation>
    <scope>NUCLEOTIDE SEQUENCE [LARGE SCALE GENOMIC DNA]</scope>
    <source>
        <strain evidence="1 2">DSM 15687</strain>
    </source>
</reference>